<evidence type="ECO:0000313" key="2">
    <source>
        <dbReference type="Proteomes" id="UP000717696"/>
    </source>
</evidence>
<dbReference type="EMBL" id="JAGMUU010000062">
    <property type="protein sequence ID" value="KAH7110506.1"/>
    <property type="molecule type" value="Genomic_DNA"/>
</dbReference>
<gene>
    <name evidence="1" type="ORF">B0J13DRAFT_661861</name>
</gene>
<dbReference type="AlphaFoldDB" id="A0A9P9I7A6"/>
<sequence length="458" mass="52072">MAVTLARLVPDYPVKDEFIRGIRQLDERKEIPFYLIYATQILLDVHHIIRDRASDALDSLIKHTVAMDNELSSHIKFHENLKIENWPVSNDRALRELQRSLQWFSQDPVFLAKQRVAQMAGSLALESKRHRVLVHSPILCGLLLYHFRARMYEIGVAIVNTWGSITYPAHLYNALRHEGLLKGQWADMDAVQTLLGDSNLFVGERPGNKDDYLKRFLLQIGYSASAFTSRRIRPLRRLGRNQDLASRAAPRGIKGGAPVSCMFVERYVRGSGQVELSPQHVDEILSRSRFQEIGTEEDGTLMLAQIDDPNELRKKRQLKQRTKMTEGAQLPPGKLLRSLVLALGAETLEFSFPYLLMHRLCWKFLRQVKEACDLTLKELYTPAYIAEESQLPFVVGYIFTAVSEDEGGRGDFLMRTAAEVLNDIIESEAGESVIGAVRNIYGFKIEMAAEDDLDERGS</sequence>
<proteinExistence type="predicted"/>
<reference evidence="1" key="1">
    <citation type="journal article" date="2021" name="Nat. Commun.">
        <title>Genetic determinants of endophytism in the Arabidopsis root mycobiome.</title>
        <authorList>
            <person name="Mesny F."/>
            <person name="Miyauchi S."/>
            <person name="Thiergart T."/>
            <person name="Pickel B."/>
            <person name="Atanasova L."/>
            <person name="Karlsson M."/>
            <person name="Huettel B."/>
            <person name="Barry K.W."/>
            <person name="Haridas S."/>
            <person name="Chen C."/>
            <person name="Bauer D."/>
            <person name="Andreopoulos W."/>
            <person name="Pangilinan J."/>
            <person name="LaButti K."/>
            <person name="Riley R."/>
            <person name="Lipzen A."/>
            <person name="Clum A."/>
            <person name="Drula E."/>
            <person name="Henrissat B."/>
            <person name="Kohler A."/>
            <person name="Grigoriev I.V."/>
            <person name="Martin F.M."/>
            <person name="Hacquard S."/>
        </authorList>
    </citation>
    <scope>NUCLEOTIDE SEQUENCE</scope>
    <source>
        <strain evidence="1">MPI-CAGE-AT-0021</strain>
    </source>
</reference>
<dbReference type="PANTHER" id="PTHR38795">
    <property type="entry name" value="DUF6604 DOMAIN-CONTAINING PROTEIN"/>
    <property type="match status" value="1"/>
</dbReference>
<dbReference type="Proteomes" id="UP000717696">
    <property type="component" value="Unassembled WGS sequence"/>
</dbReference>
<comment type="caution">
    <text evidence="1">The sequence shown here is derived from an EMBL/GenBank/DDBJ whole genome shotgun (WGS) entry which is preliminary data.</text>
</comment>
<organism evidence="1 2">
    <name type="scientific">Dactylonectria estremocensis</name>
    <dbReference type="NCBI Taxonomy" id="1079267"/>
    <lineage>
        <taxon>Eukaryota</taxon>
        <taxon>Fungi</taxon>
        <taxon>Dikarya</taxon>
        <taxon>Ascomycota</taxon>
        <taxon>Pezizomycotina</taxon>
        <taxon>Sordariomycetes</taxon>
        <taxon>Hypocreomycetidae</taxon>
        <taxon>Hypocreales</taxon>
        <taxon>Nectriaceae</taxon>
        <taxon>Dactylonectria</taxon>
    </lineage>
</organism>
<name>A0A9P9I7A6_9HYPO</name>
<evidence type="ECO:0000313" key="1">
    <source>
        <dbReference type="EMBL" id="KAH7110506.1"/>
    </source>
</evidence>
<accession>A0A9P9I7A6</accession>
<dbReference type="OrthoDB" id="5238236at2759"/>
<keyword evidence="2" id="KW-1185">Reference proteome</keyword>
<protein>
    <submittedName>
        <fullName evidence="1">Uncharacterized protein</fullName>
    </submittedName>
</protein>
<dbReference type="PANTHER" id="PTHR38795:SF1">
    <property type="entry name" value="DUF6604 DOMAIN-CONTAINING PROTEIN"/>
    <property type="match status" value="1"/>
</dbReference>